<accession>A0A7S2LHK2</accession>
<reference evidence="2" key="1">
    <citation type="submission" date="2021-01" db="EMBL/GenBank/DDBJ databases">
        <authorList>
            <person name="Corre E."/>
            <person name="Pelletier E."/>
            <person name="Niang G."/>
            <person name="Scheremetjew M."/>
            <person name="Finn R."/>
            <person name="Kale V."/>
            <person name="Holt S."/>
            <person name="Cochrane G."/>
            <person name="Meng A."/>
            <person name="Brown T."/>
            <person name="Cohen L."/>
        </authorList>
    </citation>
    <scope>NUCLEOTIDE SEQUENCE</scope>
    <source>
        <strain evidence="2">SM1012Den-03</strain>
    </source>
</reference>
<feature type="compositionally biased region" description="Basic and acidic residues" evidence="1">
    <location>
        <begin position="95"/>
        <end position="104"/>
    </location>
</feature>
<evidence type="ECO:0000313" key="2">
    <source>
        <dbReference type="EMBL" id="CAD9604804.1"/>
    </source>
</evidence>
<gene>
    <name evidence="2" type="ORF">SMAR0320_LOCUS11637</name>
</gene>
<name>A0A7S2LHK2_9STRA</name>
<feature type="compositionally biased region" description="Basic residues" evidence="1">
    <location>
        <begin position="84"/>
        <end position="94"/>
    </location>
</feature>
<sequence>MTIIKSSSSPTPAISTDCTIQQQPTSMTIEAELSKTLNISWTDARDLASYARGKLDIIPGDTKAEQKRRNCIIRSAIEADKQVPRKRVQKRRKIPSKEEQNIQKFKNPEHNCLIRWGFDRLPRRGYYYNPM</sequence>
<organism evidence="2">
    <name type="scientific">Skeletonema marinoi</name>
    <dbReference type="NCBI Taxonomy" id="267567"/>
    <lineage>
        <taxon>Eukaryota</taxon>
        <taxon>Sar</taxon>
        <taxon>Stramenopiles</taxon>
        <taxon>Ochrophyta</taxon>
        <taxon>Bacillariophyta</taxon>
        <taxon>Coscinodiscophyceae</taxon>
        <taxon>Thalassiosirophycidae</taxon>
        <taxon>Thalassiosirales</taxon>
        <taxon>Skeletonemataceae</taxon>
        <taxon>Skeletonema</taxon>
        <taxon>Skeletonema marinoi-dohrnii complex</taxon>
    </lineage>
</organism>
<dbReference type="EMBL" id="HBGZ01016253">
    <property type="protein sequence ID" value="CAD9604804.1"/>
    <property type="molecule type" value="Transcribed_RNA"/>
</dbReference>
<proteinExistence type="predicted"/>
<evidence type="ECO:0000256" key="1">
    <source>
        <dbReference type="SAM" id="MobiDB-lite"/>
    </source>
</evidence>
<dbReference type="AlphaFoldDB" id="A0A7S2LHK2"/>
<protein>
    <submittedName>
        <fullName evidence="2">Uncharacterized protein</fullName>
    </submittedName>
</protein>
<feature type="region of interest" description="Disordered" evidence="1">
    <location>
        <begin position="82"/>
        <end position="104"/>
    </location>
</feature>